<evidence type="ECO:0000313" key="11">
    <source>
        <dbReference type="Proteomes" id="UP000524246"/>
    </source>
</evidence>
<dbReference type="GO" id="GO:0016020">
    <property type="term" value="C:membrane"/>
    <property type="evidence" value="ECO:0007669"/>
    <property type="project" value="UniProtKB-SubCell"/>
</dbReference>
<evidence type="ECO:0000256" key="4">
    <source>
        <dbReference type="ARBA" id="ARBA00022927"/>
    </source>
</evidence>
<accession>A0A7X9IKH1</accession>
<keyword evidence="8" id="KW-0175">Coiled coil</keyword>
<evidence type="ECO:0000256" key="1">
    <source>
        <dbReference type="ARBA" id="ARBA00004167"/>
    </source>
</evidence>
<evidence type="ECO:0000256" key="6">
    <source>
        <dbReference type="ARBA" id="ARBA00023010"/>
    </source>
</evidence>
<dbReference type="Pfam" id="PF02416">
    <property type="entry name" value="TatA_B_E"/>
    <property type="match status" value="1"/>
</dbReference>
<keyword evidence="5 9" id="KW-1133">Transmembrane helix</keyword>
<dbReference type="Gene3D" id="1.20.5.3310">
    <property type="match status" value="1"/>
</dbReference>
<keyword evidence="7 9" id="KW-0472">Membrane</keyword>
<sequence>MFGISITELIVILGIALIIFGPEQLPDLLQNLGRLLGKMQKELDGIRRELHNTINKPTNEFRQNLDSSLKEFSSSIAMEEKQLDEKEHRAESQKQ</sequence>
<keyword evidence="6" id="KW-0811">Translocation</keyword>
<comment type="caution">
    <text evidence="10">The sequence shown here is derived from an EMBL/GenBank/DDBJ whole genome shotgun (WGS) entry which is preliminary data.</text>
</comment>
<dbReference type="PANTHER" id="PTHR33162">
    <property type="entry name" value="SEC-INDEPENDENT PROTEIN TRANSLOCASE PROTEIN TATA, CHLOROPLASTIC"/>
    <property type="match status" value="1"/>
</dbReference>
<name>A0A7X9IKH1_9DELT</name>
<evidence type="ECO:0000256" key="2">
    <source>
        <dbReference type="ARBA" id="ARBA00022448"/>
    </source>
</evidence>
<dbReference type="InterPro" id="IPR003369">
    <property type="entry name" value="TatA/B/E"/>
</dbReference>
<evidence type="ECO:0000313" key="10">
    <source>
        <dbReference type="EMBL" id="NMC61965.1"/>
    </source>
</evidence>
<feature type="transmembrane region" description="Helical" evidence="9">
    <location>
        <begin position="6"/>
        <end position="25"/>
    </location>
</feature>
<comment type="subcellular location">
    <subcellularLocation>
        <location evidence="1">Membrane</location>
        <topology evidence="1">Single-pass membrane protein</topology>
    </subcellularLocation>
</comment>
<gene>
    <name evidence="10" type="ORF">GYA55_02225</name>
</gene>
<evidence type="ECO:0000256" key="9">
    <source>
        <dbReference type="SAM" id="Phobius"/>
    </source>
</evidence>
<evidence type="ECO:0000256" key="3">
    <source>
        <dbReference type="ARBA" id="ARBA00022692"/>
    </source>
</evidence>
<dbReference type="GO" id="GO:0015031">
    <property type="term" value="P:protein transport"/>
    <property type="evidence" value="ECO:0007669"/>
    <property type="project" value="UniProtKB-KW"/>
</dbReference>
<evidence type="ECO:0000256" key="7">
    <source>
        <dbReference type="ARBA" id="ARBA00023136"/>
    </source>
</evidence>
<keyword evidence="3 9" id="KW-0812">Transmembrane</keyword>
<evidence type="ECO:0000256" key="5">
    <source>
        <dbReference type="ARBA" id="ARBA00022989"/>
    </source>
</evidence>
<keyword evidence="2" id="KW-0813">Transport</keyword>
<dbReference type="PRINTS" id="PR01506">
    <property type="entry name" value="TATBPROTEIN"/>
</dbReference>
<dbReference type="PANTHER" id="PTHR33162:SF1">
    <property type="entry name" value="SEC-INDEPENDENT PROTEIN TRANSLOCASE PROTEIN TATA, CHLOROPLASTIC"/>
    <property type="match status" value="1"/>
</dbReference>
<keyword evidence="4" id="KW-0653">Protein transport</keyword>
<proteinExistence type="predicted"/>
<evidence type="ECO:0000256" key="8">
    <source>
        <dbReference type="SAM" id="Coils"/>
    </source>
</evidence>
<feature type="coiled-coil region" evidence="8">
    <location>
        <begin position="29"/>
        <end position="89"/>
    </location>
</feature>
<dbReference type="Proteomes" id="UP000524246">
    <property type="component" value="Unassembled WGS sequence"/>
</dbReference>
<evidence type="ECO:0008006" key="12">
    <source>
        <dbReference type="Google" id="ProtNLM"/>
    </source>
</evidence>
<protein>
    <recommendedName>
        <fullName evidence="12">Twin-arginine translocase subunit TatB</fullName>
    </recommendedName>
</protein>
<dbReference type="EMBL" id="JAAZON010000092">
    <property type="protein sequence ID" value="NMC61965.1"/>
    <property type="molecule type" value="Genomic_DNA"/>
</dbReference>
<organism evidence="10 11">
    <name type="scientific">SAR324 cluster bacterium</name>
    <dbReference type="NCBI Taxonomy" id="2024889"/>
    <lineage>
        <taxon>Bacteria</taxon>
        <taxon>Deltaproteobacteria</taxon>
        <taxon>SAR324 cluster</taxon>
    </lineage>
</organism>
<reference evidence="10 11" key="1">
    <citation type="journal article" date="2020" name="Biotechnol. Biofuels">
        <title>New insights from the biogas microbiome by comprehensive genome-resolved metagenomics of nearly 1600 species originating from multiple anaerobic digesters.</title>
        <authorList>
            <person name="Campanaro S."/>
            <person name="Treu L."/>
            <person name="Rodriguez-R L.M."/>
            <person name="Kovalovszki A."/>
            <person name="Ziels R.M."/>
            <person name="Maus I."/>
            <person name="Zhu X."/>
            <person name="Kougias P.G."/>
            <person name="Basile A."/>
            <person name="Luo G."/>
            <person name="Schluter A."/>
            <person name="Konstantinidis K.T."/>
            <person name="Angelidaki I."/>
        </authorList>
    </citation>
    <scope>NUCLEOTIDE SEQUENCE [LARGE SCALE GENOMIC DNA]</scope>
    <source>
        <strain evidence="10">AS27yjCOA_65</strain>
    </source>
</reference>
<dbReference type="AlphaFoldDB" id="A0A7X9IKH1"/>